<evidence type="ECO:0000313" key="1">
    <source>
        <dbReference type="EnsemblMetazoa" id="MESCA001114-PA"/>
    </source>
</evidence>
<dbReference type="EnsemblMetazoa" id="MESCA001114-RA">
    <property type="protein sequence ID" value="MESCA001114-PA"/>
    <property type="gene ID" value="MESCA001114"/>
</dbReference>
<organism evidence="1 2">
    <name type="scientific">Megaselia scalaris</name>
    <name type="common">Humpbacked fly</name>
    <name type="synonym">Phora scalaris</name>
    <dbReference type="NCBI Taxonomy" id="36166"/>
    <lineage>
        <taxon>Eukaryota</taxon>
        <taxon>Metazoa</taxon>
        <taxon>Ecdysozoa</taxon>
        <taxon>Arthropoda</taxon>
        <taxon>Hexapoda</taxon>
        <taxon>Insecta</taxon>
        <taxon>Pterygota</taxon>
        <taxon>Neoptera</taxon>
        <taxon>Endopterygota</taxon>
        <taxon>Diptera</taxon>
        <taxon>Brachycera</taxon>
        <taxon>Muscomorpha</taxon>
        <taxon>Platypezoidea</taxon>
        <taxon>Phoridae</taxon>
        <taxon>Megaseliini</taxon>
        <taxon>Megaselia</taxon>
    </lineage>
</organism>
<dbReference type="EMBL" id="CAQQ02184591">
    <property type="status" value="NOT_ANNOTATED_CDS"/>
    <property type="molecule type" value="Genomic_DNA"/>
</dbReference>
<protein>
    <submittedName>
        <fullName evidence="1">Uncharacterized protein</fullName>
    </submittedName>
</protein>
<dbReference type="Proteomes" id="UP000015102">
    <property type="component" value="Unassembled WGS sequence"/>
</dbReference>
<dbReference type="HOGENOM" id="CLU_2500497_0_0_1"/>
<reference evidence="2" key="1">
    <citation type="submission" date="2013-02" db="EMBL/GenBank/DDBJ databases">
        <authorList>
            <person name="Hughes D."/>
        </authorList>
    </citation>
    <scope>NUCLEOTIDE SEQUENCE</scope>
    <source>
        <strain>Durham</strain>
        <strain evidence="2">NC isolate 2 -- Noor lab</strain>
    </source>
</reference>
<reference evidence="1" key="2">
    <citation type="submission" date="2015-06" db="UniProtKB">
        <authorList>
            <consortium name="EnsemblMetazoa"/>
        </authorList>
    </citation>
    <scope>IDENTIFICATION</scope>
</reference>
<accession>T1GCU1</accession>
<proteinExistence type="predicted"/>
<dbReference type="AlphaFoldDB" id="T1GCU1"/>
<dbReference type="EMBL" id="CAQQ02184592">
    <property type="status" value="NOT_ANNOTATED_CDS"/>
    <property type="molecule type" value="Genomic_DNA"/>
</dbReference>
<keyword evidence="2" id="KW-1185">Reference proteome</keyword>
<evidence type="ECO:0000313" key="2">
    <source>
        <dbReference type="Proteomes" id="UP000015102"/>
    </source>
</evidence>
<sequence>MYVLRRRAYDLHEFVRKNLKIVGLPTRPVPRLKMGNTPVPFVCHQDSFYFVLHTESKSESILSTCVAHLKRFVLMLSAMFGSPNNW</sequence>
<name>T1GCU1_MEGSC</name>